<evidence type="ECO:0000313" key="2">
    <source>
        <dbReference type="Proteomes" id="UP000266915"/>
    </source>
</evidence>
<sequence>MSARHDFPRTAKEFAENAADHADSAVRVMNEADLPEYRDRAFEEMGFAINQLALAIAGLAERKTL</sequence>
<dbReference type="EMBL" id="RKHL01000001">
    <property type="protein sequence ID" value="ROR81147.1"/>
    <property type="molecule type" value="Genomic_DNA"/>
</dbReference>
<organism evidence="1 2">
    <name type="scientific">Plantibacter flavus</name>
    <dbReference type="NCBI Taxonomy" id="150123"/>
    <lineage>
        <taxon>Bacteria</taxon>
        <taxon>Bacillati</taxon>
        <taxon>Actinomycetota</taxon>
        <taxon>Actinomycetes</taxon>
        <taxon>Micrococcales</taxon>
        <taxon>Microbacteriaceae</taxon>
        <taxon>Plantibacter</taxon>
    </lineage>
</organism>
<protein>
    <submittedName>
        <fullName evidence="1">Uncharacterized protein</fullName>
    </submittedName>
</protein>
<gene>
    <name evidence="1" type="ORF">EDD42_1199</name>
</gene>
<reference evidence="1 2" key="1">
    <citation type="submission" date="2018-11" db="EMBL/GenBank/DDBJ databases">
        <title>Sequencing the genomes of 1000 actinobacteria strains.</title>
        <authorList>
            <person name="Klenk H.-P."/>
        </authorList>
    </citation>
    <scope>NUCLEOTIDE SEQUENCE [LARGE SCALE GENOMIC DNA]</scope>
    <source>
        <strain evidence="1 2">DSM 14012</strain>
    </source>
</reference>
<dbReference type="Proteomes" id="UP000266915">
    <property type="component" value="Unassembled WGS sequence"/>
</dbReference>
<dbReference type="AlphaFoldDB" id="A0A3N2C0W1"/>
<comment type="caution">
    <text evidence="1">The sequence shown here is derived from an EMBL/GenBank/DDBJ whole genome shotgun (WGS) entry which is preliminary data.</text>
</comment>
<name>A0A3N2C0W1_9MICO</name>
<keyword evidence="2" id="KW-1185">Reference proteome</keyword>
<evidence type="ECO:0000313" key="1">
    <source>
        <dbReference type="EMBL" id="ROR81147.1"/>
    </source>
</evidence>
<dbReference type="RefSeq" id="WP_085510382.1">
    <property type="nucleotide sequence ID" value="NZ_FXAP01000001.1"/>
</dbReference>
<proteinExistence type="predicted"/>
<accession>A0A3N2C0W1</accession>